<evidence type="ECO:0000313" key="11">
    <source>
        <dbReference type="Proteomes" id="UP000016638"/>
    </source>
</evidence>
<dbReference type="PANTHER" id="PTHR11106:SF121">
    <property type="entry name" value="ADP-RIBOSE 1''-PHOSPHATE PHOSPHATASE"/>
    <property type="match status" value="1"/>
</dbReference>
<evidence type="ECO:0000256" key="1">
    <source>
        <dbReference type="ARBA" id="ARBA00001947"/>
    </source>
</evidence>
<comment type="catalytic activity">
    <reaction evidence="7">
        <text>4-O-(ADP-D-ribosyl)-L-aspartyl-[protein] + H2O = L-aspartyl-[protein] + ADP-D-ribose + H(+)</text>
        <dbReference type="Rhea" id="RHEA:54428"/>
        <dbReference type="Rhea" id="RHEA-COMP:9867"/>
        <dbReference type="Rhea" id="RHEA-COMP:13832"/>
        <dbReference type="ChEBI" id="CHEBI:15377"/>
        <dbReference type="ChEBI" id="CHEBI:15378"/>
        <dbReference type="ChEBI" id="CHEBI:29961"/>
        <dbReference type="ChEBI" id="CHEBI:57967"/>
        <dbReference type="ChEBI" id="CHEBI:138102"/>
    </reaction>
    <physiologicalReaction direction="left-to-right" evidence="7">
        <dbReference type="Rhea" id="RHEA:54429"/>
    </physiologicalReaction>
</comment>
<dbReference type="PANTHER" id="PTHR11106">
    <property type="entry name" value="GANGLIOSIDE INDUCED DIFFERENTIATION ASSOCIATED PROTEIN 2-RELATED"/>
    <property type="match status" value="1"/>
</dbReference>
<protein>
    <recommendedName>
        <fullName evidence="2">Protein-ADP-ribose hydrolase</fullName>
    </recommendedName>
</protein>
<comment type="cofactor">
    <cofactor evidence="1">
        <name>Zn(2+)</name>
        <dbReference type="ChEBI" id="CHEBI:29105"/>
    </cofactor>
</comment>
<keyword evidence="6" id="KW-0326">Glycosidase</keyword>
<feature type="domain" description="Macro" evidence="9">
    <location>
        <begin position="73"/>
        <end position="263"/>
    </location>
</feature>
<evidence type="ECO:0000256" key="8">
    <source>
        <dbReference type="ARBA" id="ARBA00093459"/>
    </source>
</evidence>
<dbReference type="eggNOG" id="COG2110">
    <property type="taxonomic scope" value="Bacteria"/>
</dbReference>
<dbReference type="Proteomes" id="UP000016638">
    <property type="component" value="Unassembled WGS sequence"/>
</dbReference>
<proteinExistence type="inferred from homology"/>
<dbReference type="CDD" id="cd02908">
    <property type="entry name" value="Macro_OAADPr_deacetylase"/>
    <property type="match status" value="1"/>
</dbReference>
<dbReference type="EMBL" id="AWEZ01000061">
    <property type="protein sequence ID" value="ERL06959.1"/>
    <property type="molecule type" value="Genomic_DNA"/>
</dbReference>
<comment type="caution">
    <text evidence="10">The sequence shown here is derived from an EMBL/GenBank/DDBJ whole genome shotgun (WGS) entry which is preliminary data.</text>
</comment>
<evidence type="ECO:0000256" key="7">
    <source>
        <dbReference type="ARBA" id="ARBA00048482"/>
    </source>
</evidence>
<gene>
    <name evidence="10" type="ORF">HMPREF1316_0918</name>
</gene>
<evidence type="ECO:0000259" key="9">
    <source>
        <dbReference type="PROSITE" id="PS51154"/>
    </source>
</evidence>
<dbReference type="InterPro" id="IPR043472">
    <property type="entry name" value="Macro_dom-like"/>
</dbReference>
<organism evidence="10 11">
    <name type="scientific">Olsenella profusa F0195</name>
    <dbReference type="NCBI Taxonomy" id="1125712"/>
    <lineage>
        <taxon>Bacteria</taxon>
        <taxon>Bacillati</taxon>
        <taxon>Actinomycetota</taxon>
        <taxon>Coriobacteriia</taxon>
        <taxon>Coriobacteriales</taxon>
        <taxon>Atopobiaceae</taxon>
        <taxon>Olsenella</taxon>
    </lineage>
</organism>
<reference evidence="10 11" key="1">
    <citation type="submission" date="2013-08" db="EMBL/GenBank/DDBJ databases">
        <authorList>
            <person name="Durkin A.S."/>
            <person name="Haft D.R."/>
            <person name="McCorrison J."/>
            <person name="Torralba M."/>
            <person name="Gillis M."/>
            <person name="Haft D.H."/>
            <person name="Methe B."/>
            <person name="Sutton G."/>
            <person name="Nelson K.E."/>
        </authorList>
    </citation>
    <scope>NUCLEOTIDE SEQUENCE [LARGE SCALE GENOMIC DNA]</scope>
    <source>
        <strain evidence="10 11">F0195</strain>
    </source>
</reference>
<dbReference type="STRING" id="1125712.HMPREF1316_0918"/>
<comment type="similarity">
    <text evidence="8">Belongs to the MacroD-type family. Zn-Macro subfamily.</text>
</comment>
<evidence type="ECO:0000256" key="3">
    <source>
        <dbReference type="ARBA" id="ARBA00022723"/>
    </source>
</evidence>
<dbReference type="PATRIC" id="fig|1125712.3.peg.1761"/>
<dbReference type="PROSITE" id="PS51154">
    <property type="entry name" value="MACRO"/>
    <property type="match status" value="1"/>
</dbReference>
<name>U2T1L7_9ACTN</name>
<evidence type="ECO:0000256" key="4">
    <source>
        <dbReference type="ARBA" id="ARBA00022801"/>
    </source>
</evidence>
<dbReference type="SMART" id="SM00506">
    <property type="entry name" value="A1pp"/>
    <property type="match status" value="1"/>
</dbReference>
<evidence type="ECO:0000313" key="10">
    <source>
        <dbReference type="EMBL" id="ERL06959.1"/>
    </source>
</evidence>
<sequence>MDERETIVTLRRLVDILAEERGRKRTSGDDRDELWDEFRAYVNTRQPTPATQEFLSLQDALLTSEIARKGIMRVEDTEPSPADGRLRLWQGDITCLAADAIVNAANTQMLGCWVPGHHCIDNAIHTYAGVQLRLACAKLMQRQGHDEPTGHAKVTPAFNLPARYVLHTVGPIYAGRPSPRQDLQLTDCYRSCLDAAEELGLTSVAFCCISTGVFGFPQEHAARIAVDTVRSWLDEQGSGMTVVFNTFLDADTTIYQHILGLGSSDDVAS</sequence>
<dbReference type="Gene3D" id="3.40.220.10">
    <property type="entry name" value="Leucine Aminopeptidase, subunit E, domain 1"/>
    <property type="match status" value="1"/>
</dbReference>
<keyword evidence="5" id="KW-0862">Zinc</keyword>
<dbReference type="SUPFAM" id="SSF52949">
    <property type="entry name" value="Macro domain-like"/>
    <property type="match status" value="1"/>
</dbReference>
<dbReference type="NCBIfam" id="NF003163">
    <property type="entry name" value="PRK04143.1"/>
    <property type="match status" value="1"/>
</dbReference>
<evidence type="ECO:0000256" key="5">
    <source>
        <dbReference type="ARBA" id="ARBA00022833"/>
    </source>
</evidence>
<dbReference type="InterPro" id="IPR002589">
    <property type="entry name" value="Macro_dom"/>
</dbReference>
<keyword evidence="3" id="KW-0479">Metal-binding</keyword>
<evidence type="ECO:0000256" key="2">
    <source>
        <dbReference type="ARBA" id="ARBA00018852"/>
    </source>
</evidence>
<keyword evidence="4" id="KW-0378">Hydrolase</keyword>
<dbReference type="GO" id="GO:0016798">
    <property type="term" value="F:hydrolase activity, acting on glycosyl bonds"/>
    <property type="evidence" value="ECO:0007669"/>
    <property type="project" value="UniProtKB-KW"/>
</dbReference>
<accession>U2T1L7</accession>
<dbReference type="Pfam" id="PF01661">
    <property type="entry name" value="Macro"/>
    <property type="match status" value="1"/>
</dbReference>
<dbReference type="RefSeq" id="WP_021726698.1">
    <property type="nucleotide sequence ID" value="NZ_AWEZ01000061.1"/>
</dbReference>
<dbReference type="GO" id="GO:0046872">
    <property type="term" value="F:metal ion binding"/>
    <property type="evidence" value="ECO:0007669"/>
    <property type="project" value="UniProtKB-KW"/>
</dbReference>
<evidence type="ECO:0000256" key="6">
    <source>
        <dbReference type="ARBA" id="ARBA00023295"/>
    </source>
</evidence>
<keyword evidence="11" id="KW-1185">Reference proteome</keyword>
<dbReference type="OrthoDB" id="6194521at2"/>
<dbReference type="AlphaFoldDB" id="U2T1L7"/>